<comment type="similarity">
    <text evidence="9">Belongs to the SecD/SecF family. SecF subfamily.</text>
</comment>
<comment type="function">
    <text evidence="9">Part of the Sec protein translocase complex. Interacts with the SecYEG preprotein conducting channel. SecDF uses the proton motive force (PMF) to complete protein translocation after the ATP-dependent function of SecA.</text>
</comment>
<dbReference type="NCBIfam" id="TIGR00966">
    <property type="entry name" value="transloc_SecF"/>
    <property type="match status" value="1"/>
</dbReference>
<proteinExistence type="inferred from homology"/>
<dbReference type="EMBL" id="CAKLPX010000001">
    <property type="protein sequence ID" value="CAH0989957.1"/>
    <property type="molecule type" value="Genomic_DNA"/>
</dbReference>
<keyword evidence="3 9" id="KW-1003">Cell membrane</keyword>
<dbReference type="InterPro" id="IPR055344">
    <property type="entry name" value="SecD_SecF_C_bact"/>
</dbReference>
<evidence type="ECO:0000256" key="5">
    <source>
        <dbReference type="ARBA" id="ARBA00022927"/>
    </source>
</evidence>
<dbReference type="PANTHER" id="PTHR30081:SF8">
    <property type="entry name" value="PROTEIN TRANSLOCASE SUBUNIT SECF"/>
    <property type="match status" value="1"/>
</dbReference>
<feature type="transmembrane region" description="Helical" evidence="9">
    <location>
        <begin position="162"/>
        <end position="182"/>
    </location>
</feature>
<name>A0ABM9A9S8_9GAMM</name>
<comment type="caution">
    <text evidence="9">Lacks conserved residue(s) required for the propagation of feature annotation.</text>
</comment>
<evidence type="ECO:0000256" key="1">
    <source>
        <dbReference type="ARBA" id="ARBA00004651"/>
    </source>
</evidence>
<dbReference type="SUPFAM" id="SSF82866">
    <property type="entry name" value="Multidrug efflux transporter AcrB transmembrane domain"/>
    <property type="match status" value="1"/>
</dbReference>
<evidence type="ECO:0000259" key="10">
    <source>
        <dbReference type="Pfam" id="PF02355"/>
    </source>
</evidence>
<evidence type="ECO:0000256" key="4">
    <source>
        <dbReference type="ARBA" id="ARBA00022692"/>
    </source>
</evidence>
<evidence type="ECO:0000256" key="8">
    <source>
        <dbReference type="ARBA" id="ARBA00023136"/>
    </source>
</evidence>
<dbReference type="HAMAP" id="MF_01464_B">
    <property type="entry name" value="SecF_B"/>
    <property type="match status" value="1"/>
</dbReference>
<keyword evidence="5 9" id="KW-0653">Protein transport</keyword>
<evidence type="ECO:0000256" key="2">
    <source>
        <dbReference type="ARBA" id="ARBA00022448"/>
    </source>
</evidence>
<dbReference type="InterPro" id="IPR005665">
    <property type="entry name" value="SecF_bac"/>
</dbReference>
<dbReference type="InterPro" id="IPR022645">
    <property type="entry name" value="SecD/SecF_bac"/>
</dbReference>
<evidence type="ECO:0000313" key="11">
    <source>
        <dbReference type="EMBL" id="CAH0989957.1"/>
    </source>
</evidence>
<evidence type="ECO:0000256" key="9">
    <source>
        <dbReference type="HAMAP-Rule" id="MF_01464"/>
    </source>
</evidence>
<feature type="transmembrane region" description="Helical" evidence="9">
    <location>
        <begin position="131"/>
        <end position="150"/>
    </location>
</feature>
<evidence type="ECO:0000256" key="7">
    <source>
        <dbReference type="ARBA" id="ARBA00023010"/>
    </source>
</evidence>
<keyword evidence="2 9" id="KW-0813">Transport</keyword>
<organism evidence="11 12">
    <name type="scientific">Sinobacterium norvegicum</name>
    <dbReference type="NCBI Taxonomy" id="1641715"/>
    <lineage>
        <taxon>Bacteria</taxon>
        <taxon>Pseudomonadati</taxon>
        <taxon>Pseudomonadota</taxon>
        <taxon>Gammaproteobacteria</taxon>
        <taxon>Cellvibrionales</taxon>
        <taxon>Spongiibacteraceae</taxon>
        <taxon>Sinobacterium</taxon>
    </lineage>
</organism>
<protein>
    <recommendedName>
        <fullName evidence="9">Protein-export membrane protein SecF</fullName>
    </recommendedName>
</protein>
<dbReference type="RefSeq" id="WP_237442660.1">
    <property type="nucleotide sequence ID" value="NZ_CAKLPX010000001.1"/>
</dbReference>
<reference evidence="11" key="1">
    <citation type="submission" date="2021-12" db="EMBL/GenBank/DDBJ databases">
        <authorList>
            <person name="Rodrigo-Torres L."/>
            <person name="Arahal R. D."/>
            <person name="Lucena T."/>
        </authorList>
    </citation>
    <scope>NUCLEOTIDE SEQUENCE</scope>
    <source>
        <strain evidence="11">CECT 8267</strain>
    </source>
</reference>
<evidence type="ECO:0000313" key="12">
    <source>
        <dbReference type="Proteomes" id="UP000838100"/>
    </source>
</evidence>
<keyword evidence="4 9" id="KW-0812">Transmembrane</keyword>
<sequence length="304" mass="32481">MKRNEFDMTRLRSIGTFISVGLILIATMSLSLRGLNWGQDFTGGVVTEVQLDHTVTAAELRPALAGSVADTVSVISAGEPGRWVLRYSPPEGGATQAQTEISVIQTALAGLSSELEVLKTEFVGPQVGEELVEQGGLALLMALVSILAYLSFRFEWRLASGALMALLHDVMLVLGLFALMQWEFDLTVFAAVLAVLGYSLNDSIIIADRIRSTLLSEPGRKINEISDMAIRATLSRTLITSGTTLATVACLWLLGGDSLQGFSTALFVGIIAGTWSSITLGTVVPDKLGLEAAHYQPVALDDRP</sequence>
<keyword evidence="12" id="KW-1185">Reference proteome</keyword>
<keyword evidence="6 9" id="KW-1133">Transmembrane helix</keyword>
<dbReference type="InterPro" id="IPR022646">
    <property type="entry name" value="SecD/SecF_CS"/>
</dbReference>
<dbReference type="Gene3D" id="1.20.1640.10">
    <property type="entry name" value="Multidrug efflux transporter AcrB transmembrane domain"/>
    <property type="match status" value="1"/>
</dbReference>
<feature type="domain" description="Protein export membrane protein SecD/SecF C-terminal" evidence="10">
    <location>
        <begin position="105"/>
        <end position="280"/>
    </location>
</feature>
<dbReference type="NCBIfam" id="TIGR00916">
    <property type="entry name" value="2A0604s01"/>
    <property type="match status" value="1"/>
</dbReference>
<dbReference type="InterPro" id="IPR022813">
    <property type="entry name" value="SecD/SecF_arch_bac"/>
</dbReference>
<feature type="transmembrane region" description="Helical" evidence="9">
    <location>
        <begin position="261"/>
        <end position="284"/>
    </location>
</feature>
<feature type="transmembrane region" description="Helical" evidence="9">
    <location>
        <begin position="12"/>
        <end position="32"/>
    </location>
</feature>
<dbReference type="Proteomes" id="UP000838100">
    <property type="component" value="Unassembled WGS sequence"/>
</dbReference>
<dbReference type="PRINTS" id="PR01755">
    <property type="entry name" value="SECFTRNLCASE"/>
</dbReference>
<gene>
    <name evidence="11" type="primary">secF_1</name>
    <name evidence="9" type="synonym">secF</name>
    <name evidence="11" type="ORF">SIN8267_00029</name>
</gene>
<dbReference type="InterPro" id="IPR048634">
    <property type="entry name" value="SecD_SecF_C"/>
</dbReference>
<comment type="subunit">
    <text evidence="9">Forms a complex with SecD. Part of the essential Sec protein translocation apparatus which comprises SecA, SecYEG and auxiliary proteins SecDF-YajC and YidC.</text>
</comment>
<dbReference type="Pfam" id="PF02355">
    <property type="entry name" value="SecD_SecF_C"/>
    <property type="match status" value="1"/>
</dbReference>
<evidence type="ECO:0000256" key="3">
    <source>
        <dbReference type="ARBA" id="ARBA00022475"/>
    </source>
</evidence>
<keyword evidence="8 9" id="KW-0472">Membrane</keyword>
<feature type="transmembrane region" description="Helical" evidence="9">
    <location>
        <begin position="228"/>
        <end position="255"/>
    </location>
</feature>
<comment type="caution">
    <text evidence="11">The sequence shown here is derived from an EMBL/GenBank/DDBJ whole genome shotgun (WGS) entry which is preliminary data.</text>
</comment>
<accession>A0ABM9A9S8</accession>
<keyword evidence="7 9" id="KW-0811">Translocation</keyword>
<evidence type="ECO:0000256" key="6">
    <source>
        <dbReference type="ARBA" id="ARBA00022989"/>
    </source>
</evidence>
<dbReference type="Pfam" id="PF07549">
    <property type="entry name" value="Sec_GG"/>
    <property type="match status" value="1"/>
</dbReference>
<comment type="subcellular location">
    <subcellularLocation>
        <location evidence="1 9">Cell membrane</location>
        <topology evidence="1 9">Multi-pass membrane protein</topology>
    </subcellularLocation>
</comment>
<dbReference type="PANTHER" id="PTHR30081">
    <property type="entry name" value="PROTEIN-EXPORT MEMBRANE PROTEIN SEC"/>
    <property type="match status" value="1"/>
</dbReference>